<organism evidence="2 3">
    <name type="scientific">Thermomonospora umbrina</name>
    <dbReference type="NCBI Taxonomy" id="111806"/>
    <lineage>
        <taxon>Bacteria</taxon>
        <taxon>Bacillati</taxon>
        <taxon>Actinomycetota</taxon>
        <taxon>Actinomycetes</taxon>
        <taxon>Streptosporangiales</taxon>
        <taxon>Thermomonosporaceae</taxon>
        <taxon>Thermomonospora</taxon>
    </lineage>
</organism>
<dbReference type="InterPro" id="IPR029058">
    <property type="entry name" value="AB_hydrolase_fold"/>
</dbReference>
<gene>
    <name evidence="2" type="ORF">DFJ69_2441</name>
</gene>
<keyword evidence="3" id="KW-1185">Reference proteome</keyword>
<dbReference type="Gene3D" id="3.40.50.1820">
    <property type="entry name" value="alpha/beta hydrolase"/>
    <property type="match status" value="1"/>
</dbReference>
<dbReference type="Proteomes" id="UP000256661">
    <property type="component" value="Unassembled WGS sequence"/>
</dbReference>
<feature type="domain" description="AB hydrolase-1" evidence="1">
    <location>
        <begin position="23"/>
        <end position="250"/>
    </location>
</feature>
<dbReference type="SUPFAM" id="SSF53474">
    <property type="entry name" value="alpha/beta-Hydrolases"/>
    <property type="match status" value="1"/>
</dbReference>
<accession>A0A3D9SMM8</accession>
<dbReference type="OrthoDB" id="63519at2"/>
<dbReference type="GO" id="GO:0003824">
    <property type="term" value="F:catalytic activity"/>
    <property type="evidence" value="ECO:0007669"/>
    <property type="project" value="UniProtKB-ARBA"/>
</dbReference>
<dbReference type="EMBL" id="QTTT01000001">
    <property type="protein sequence ID" value="REE96987.1"/>
    <property type="molecule type" value="Genomic_DNA"/>
</dbReference>
<dbReference type="RefSeq" id="WP_116022549.1">
    <property type="nucleotide sequence ID" value="NZ_QTTT01000001.1"/>
</dbReference>
<name>A0A3D9SMM8_9ACTN</name>
<protein>
    <submittedName>
        <fullName evidence="2">Pimeloyl-ACP methyl ester carboxylesterase</fullName>
    </submittedName>
</protein>
<comment type="caution">
    <text evidence="2">The sequence shown here is derived from an EMBL/GenBank/DDBJ whole genome shotgun (WGS) entry which is preliminary data.</text>
</comment>
<dbReference type="Pfam" id="PF12697">
    <property type="entry name" value="Abhydrolase_6"/>
    <property type="match status" value="1"/>
</dbReference>
<evidence type="ECO:0000313" key="3">
    <source>
        <dbReference type="Proteomes" id="UP000256661"/>
    </source>
</evidence>
<evidence type="ECO:0000313" key="2">
    <source>
        <dbReference type="EMBL" id="REE96987.1"/>
    </source>
</evidence>
<reference evidence="2 3" key="1">
    <citation type="submission" date="2018-08" db="EMBL/GenBank/DDBJ databases">
        <title>Sequencing the genomes of 1000 actinobacteria strains.</title>
        <authorList>
            <person name="Klenk H.-P."/>
        </authorList>
    </citation>
    <scope>NUCLEOTIDE SEQUENCE [LARGE SCALE GENOMIC DNA]</scope>
    <source>
        <strain evidence="2 3">DSM 43927</strain>
    </source>
</reference>
<proteinExistence type="predicted"/>
<dbReference type="AlphaFoldDB" id="A0A3D9SMM8"/>
<evidence type="ECO:0000259" key="1">
    <source>
        <dbReference type="Pfam" id="PF12697"/>
    </source>
</evidence>
<sequence>MAHVASRDGTLIEYDRAGSGPAVVLVGGGLDDGSENAPLFPALAGELTVVNYRRRGRGGSGDVRPYALEREIEDLAALIAEVGGPAHLFGASSGGALALEAAAAGLPIARVAVYEVPYAIGEEAIATWREYVARLRSALAAGERQEALALFMRLAGSSEEDLAAAQGSPMWPALLDLAHTLAYDAACLGDGPPPAARLATITRPTLVVTGAGVDPHMAGLSTDFFGLAADAITACIPDARRHTIDRHGHTVDPETLVPLLTGFFYGEQRSGP</sequence>
<dbReference type="InterPro" id="IPR000073">
    <property type="entry name" value="AB_hydrolase_1"/>
</dbReference>